<dbReference type="PROSITE" id="PS51918">
    <property type="entry name" value="RADICAL_SAM"/>
    <property type="match status" value="1"/>
</dbReference>
<dbReference type="InterPro" id="IPR007197">
    <property type="entry name" value="rSAM"/>
</dbReference>
<dbReference type="PANTHER" id="PTHR11228:SF34">
    <property type="entry name" value="TUNGSTEN-CONTAINING ALDEHYDE FERREDOXIN OXIDOREDUCTASE COFACTOR MODIFYING PROTEIN"/>
    <property type="match status" value="1"/>
</dbReference>
<name>A0A2T2WGX4_9FIRM</name>
<evidence type="ECO:0000256" key="1">
    <source>
        <dbReference type="ARBA" id="ARBA00001966"/>
    </source>
</evidence>
<dbReference type="PIRSF" id="PIRSF037420">
    <property type="entry name" value="PQQ_syn_pqqE"/>
    <property type="match status" value="1"/>
</dbReference>
<sequence length="342" mass="37813">MVSYFEAPHVVTWEVTRACQLHCRHCRARAIPRRNSAELSLDEMCSVLDDLGNHFSRPPILVLTGGDPLERPDLDAIISAAVGRGIVTAIAPSVTPKLTEDVIAQWKSLGVHSVSLSLDGVDAKTHDAFRGVRGTFDRTVEMANAIVQHGLKLQINTSISRQTVQQIRSMASLVQFLGVSSWELFFVIPTGRARIVDALAADEIEEVLQWLVEFTPKQPFRLTTVGAPQWSRVLHQHNPGSPARVVAREARGFAFIDHLGQVYPSGYLPVSAGSVRDRLFSQIYRDSELFQMLRNPRRLEGLCGRCDYRETCGGSRARAYAVTGNLAASDPGCPLTLSWQEQ</sequence>
<dbReference type="PANTHER" id="PTHR11228">
    <property type="entry name" value="RADICAL SAM DOMAIN PROTEIN"/>
    <property type="match status" value="1"/>
</dbReference>
<dbReference type="InterPro" id="IPR058240">
    <property type="entry name" value="rSAM_sf"/>
</dbReference>
<dbReference type="AlphaFoldDB" id="A0A2T2WGX4"/>
<dbReference type="CDD" id="cd01335">
    <property type="entry name" value="Radical_SAM"/>
    <property type="match status" value="1"/>
</dbReference>
<dbReference type="SMART" id="SM00729">
    <property type="entry name" value="Elp3"/>
    <property type="match status" value="1"/>
</dbReference>
<accession>A0A2T2WGX4</accession>
<keyword evidence="5" id="KW-0408">Iron</keyword>
<protein>
    <submittedName>
        <fullName evidence="8">Radical SAM protein</fullName>
    </submittedName>
</protein>
<dbReference type="InterPro" id="IPR050377">
    <property type="entry name" value="Radical_SAM_PqqE_MftC-like"/>
</dbReference>
<evidence type="ECO:0000256" key="6">
    <source>
        <dbReference type="ARBA" id="ARBA00023014"/>
    </source>
</evidence>
<dbReference type="GO" id="GO:0003824">
    <property type="term" value="F:catalytic activity"/>
    <property type="evidence" value="ECO:0007669"/>
    <property type="project" value="InterPro"/>
</dbReference>
<reference evidence="8 9" key="1">
    <citation type="journal article" date="2014" name="BMC Genomics">
        <title>Comparison of environmental and isolate Sulfobacillus genomes reveals diverse carbon, sulfur, nitrogen, and hydrogen metabolisms.</title>
        <authorList>
            <person name="Justice N.B."/>
            <person name="Norman A."/>
            <person name="Brown C.T."/>
            <person name="Singh A."/>
            <person name="Thomas B.C."/>
            <person name="Banfield J.F."/>
        </authorList>
    </citation>
    <scope>NUCLEOTIDE SEQUENCE [LARGE SCALE GENOMIC DNA]</scope>
    <source>
        <strain evidence="8">AMDSBA3</strain>
    </source>
</reference>
<evidence type="ECO:0000256" key="5">
    <source>
        <dbReference type="ARBA" id="ARBA00023004"/>
    </source>
</evidence>
<keyword evidence="6" id="KW-0411">Iron-sulfur</keyword>
<dbReference type="SFLD" id="SFLDG01067">
    <property type="entry name" value="SPASM/twitch_domain_containing"/>
    <property type="match status" value="1"/>
</dbReference>
<organism evidence="8 9">
    <name type="scientific">Sulfobacillus acidophilus</name>
    <dbReference type="NCBI Taxonomy" id="53633"/>
    <lineage>
        <taxon>Bacteria</taxon>
        <taxon>Bacillati</taxon>
        <taxon>Bacillota</taxon>
        <taxon>Clostridia</taxon>
        <taxon>Eubacteriales</taxon>
        <taxon>Clostridiales Family XVII. Incertae Sedis</taxon>
        <taxon>Sulfobacillus</taxon>
    </lineage>
</organism>
<dbReference type="Proteomes" id="UP000241848">
    <property type="component" value="Unassembled WGS sequence"/>
</dbReference>
<keyword evidence="3" id="KW-0949">S-adenosyl-L-methionine</keyword>
<feature type="domain" description="Radical SAM core" evidence="7">
    <location>
        <begin position="5"/>
        <end position="217"/>
    </location>
</feature>
<proteinExistence type="predicted"/>
<dbReference type="SFLD" id="SFLDS00029">
    <property type="entry name" value="Radical_SAM"/>
    <property type="match status" value="1"/>
</dbReference>
<dbReference type="InterPro" id="IPR017200">
    <property type="entry name" value="PqqE-like"/>
</dbReference>
<dbReference type="GO" id="GO:0051539">
    <property type="term" value="F:4 iron, 4 sulfur cluster binding"/>
    <property type="evidence" value="ECO:0007669"/>
    <property type="project" value="UniProtKB-KW"/>
</dbReference>
<evidence type="ECO:0000313" key="8">
    <source>
        <dbReference type="EMBL" id="PSR21479.1"/>
    </source>
</evidence>
<evidence type="ECO:0000313" key="9">
    <source>
        <dbReference type="Proteomes" id="UP000241848"/>
    </source>
</evidence>
<dbReference type="SUPFAM" id="SSF102114">
    <property type="entry name" value="Radical SAM enzymes"/>
    <property type="match status" value="1"/>
</dbReference>
<dbReference type="GO" id="GO:0046872">
    <property type="term" value="F:metal ion binding"/>
    <property type="evidence" value="ECO:0007669"/>
    <property type="project" value="UniProtKB-KW"/>
</dbReference>
<evidence type="ECO:0000256" key="2">
    <source>
        <dbReference type="ARBA" id="ARBA00022485"/>
    </source>
</evidence>
<dbReference type="InterPro" id="IPR013785">
    <property type="entry name" value="Aldolase_TIM"/>
</dbReference>
<evidence type="ECO:0000256" key="3">
    <source>
        <dbReference type="ARBA" id="ARBA00022691"/>
    </source>
</evidence>
<keyword evidence="2" id="KW-0004">4Fe-4S</keyword>
<dbReference type="EMBL" id="PXYV01000033">
    <property type="protein sequence ID" value="PSR21479.1"/>
    <property type="molecule type" value="Genomic_DNA"/>
</dbReference>
<dbReference type="Gene3D" id="3.20.20.70">
    <property type="entry name" value="Aldolase class I"/>
    <property type="match status" value="1"/>
</dbReference>
<gene>
    <name evidence="8" type="ORF">C7B45_10660</name>
</gene>
<dbReference type="Pfam" id="PF04055">
    <property type="entry name" value="Radical_SAM"/>
    <property type="match status" value="1"/>
</dbReference>
<dbReference type="CDD" id="cd21123">
    <property type="entry name" value="SPASM_MftC-like"/>
    <property type="match status" value="1"/>
</dbReference>
<evidence type="ECO:0000259" key="7">
    <source>
        <dbReference type="PROSITE" id="PS51918"/>
    </source>
</evidence>
<comment type="caution">
    <text evidence="8">The sequence shown here is derived from an EMBL/GenBank/DDBJ whole genome shotgun (WGS) entry which is preliminary data.</text>
</comment>
<keyword evidence="4" id="KW-0479">Metal-binding</keyword>
<dbReference type="InterPro" id="IPR006638">
    <property type="entry name" value="Elp3/MiaA/NifB-like_rSAM"/>
</dbReference>
<comment type="cofactor">
    <cofactor evidence="1">
        <name>[4Fe-4S] cluster</name>
        <dbReference type="ChEBI" id="CHEBI:49883"/>
    </cofactor>
</comment>
<evidence type="ECO:0000256" key="4">
    <source>
        <dbReference type="ARBA" id="ARBA00022723"/>
    </source>
</evidence>